<protein>
    <submittedName>
        <fullName evidence="3">Type I secretion system membrane fusion protein LapC</fullName>
    </submittedName>
</protein>
<keyword evidence="2" id="KW-0472">Membrane</keyword>
<gene>
    <name evidence="3" type="ORF">JCM19237_5096</name>
</gene>
<proteinExistence type="predicted"/>
<dbReference type="eggNOG" id="COG0845">
    <property type="taxonomic scope" value="Bacteria"/>
</dbReference>
<keyword evidence="2" id="KW-1133">Transmembrane helix</keyword>
<feature type="region of interest" description="Disordered" evidence="1">
    <location>
        <begin position="1"/>
        <end position="27"/>
    </location>
</feature>
<evidence type="ECO:0000256" key="1">
    <source>
        <dbReference type="SAM" id="MobiDB-lite"/>
    </source>
</evidence>
<sequence>MKQSTPTTGPASAAGTSSGHPRPAAPVDPALLAYADDTQAAFLLHAPRRARALLWVVLAFIIIAILWAWQAPLEQVTRGQGKVIPSSQRQVVQNLEGDRQSHSHCRRRHSAGQSTLAAH</sequence>
<name>A0A090QIX1_9GAMM</name>
<dbReference type="STRING" id="754436.JCM19237_5096"/>
<dbReference type="Proteomes" id="UP000029227">
    <property type="component" value="Unassembled WGS sequence"/>
</dbReference>
<dbReference type="EMBL" id="BBMN01000001">
    <property type="protein sequence ID" value="GAL02203.1"/>
    <property type="molecule type" value="Genomic_DNA"/>
</dbReference>
<reference evidence="3 4" key="1">
    <citation type="journal article" date="2014" name="Genome Announc.">
        <title>Draft Genome Sequences of Two Vibrionaceae Species, Vibrio ponticus C121 and Photobacterium aphoticum C119, Isolated as Coral Reef Microbiota.</title>
        <authorList>
            <person name="Al-saari N."/>
            <person name="Meirelles P.M."/>
            <person name="Mino S."/>
            <person name="Suda W."/>
            <person name="Oshima K."/>
            <person name="Hattori M."/>
            <person name="Ohkuma M."/>
            <person name="Thompson F.L."/>
            <person name="Gomez-Gil B."/>
            <person name="Sawabe T."/>
            <person name="Sawabe T."/>
        </authorList>
    </citation>
    <scope>NUCLEOTIDE SEQUENCE [LARGE SCALE GENOMIC DNA]</scope>
    <source>
        <strain evidence="3 4">JCM 19237</strain>
    </source>
</reference>
<feature type="region of interest" description="Disordered" evidence="1">
    <location>
        <begin position="93"/>
        <end position="119"/>
    </location>
</feature>
<evidence type="ECO:0000256" key="2">
    <source>
        <dbReference type="SAM" id="Phobius"/>
    </source>
</evidence>
<organism evidence="3 4">
    <name type="scientific">Photobacterium aphoticum</name>
    <dbReference type="NCBI Taxonomy" id="754436"/>
    <lineage>
        <taxon>Bacteria</taxon>
        <taxon>Pseudomonadati</taxon>
        <taxon>Pseudomonadota</taxon>
        <taxon>Gammaproteobacteria</taxon>
        <taxon>Vibrionales</taxon>
        <taxon>Vibrionaceae</taxon>
        <taxon>Photobacterium</taxon>
    </lineage>
</organism>
<comment type="caution">
    <text evidence="3">The sequence shown here is derived from an EMBL/GenBank/DDBJ whole genome shotgun (WGS) entry which is preliminary data.</text>
</comment>
<keyword evidence="2" id="KW-0812">Transmembrane</keyword>
<dbReference type="AlphaFoldDB" id="A0A090QIX1"/>
<evidence type="ECO:0000313" key="3">
    <source>
        <dbReference type="EMBL" id="GAL02203.1"/>
    </source>
</evidence>
<feature type="compositionally biased region" description="Low complexity" evidence="1">
    <location>
        <begin position="1"/>
        <end position="19"/>
    </location>
</feature>
<accession>A0A090QIX1</accession>
<feature type="transmembrane region" description="Helical" evidence="2">
    <location>
        <begin position="52"/>
        <end position="69"/>
    </location>
</feature>
<evidence type="ECO:0000313" key="4">
    <source>
        <dbReference type="Proteomes" id="UP000029227"/>
    </source>
</evidence>